<dbReference type="RefSeq" id="WP_096410029.1">
    <property type="nucleotide sequence ID" value="NZ_AP017372.2"/>
</dbReference>
<evidence type="ECO:0000313" key="1">
    <source>
        <dbReference type="EMBL" id="BAU58712.1"/>
    </source>
</evidence>
<dbReference type="InterPro" id="IPR014948">
    <property type="entry name" value="BrxA"/>
</dbReference>
<evidence type="ECO:0000313" key="2">
    <source>
        <dbReference type="Proteomes" id="UP000218890"/>
    </source>
</evidence>
<name>A0A0X8XBQ4_HALHR</name>
<accession>A0A0X8XBQ4</accession>
<gene>
    <name evidence="1" type="ORF">HH1059_20080</name>
</gene>
<reference evidence="1" key="1">
    <citation type="submission" date="2016-02" db="EMBL/GenBank/DDBJ databases">
        <title>Halorhodospira halochloris DSM-1059 complete genome, version 2.</title>
        <authorList>
            <person name="Tsukatani Y."/>
        </authorList>
    </citation>
    <scope>NUCLEOTIDE SEQUENCE</scope>
    <source>
        <strain evidence="1">DSM 1059</strain>
    </source>
</reference>
<protein>
    <submittedName>
        <fullName evidence="1">Uncharacterized protein</fullName>
    </submittedName>
</protein>
<dbReference type="OrthoDB" id="1093088at2"/>
<sequence>MSEARLYTTRLQAGLGLVDETLALLELYRSGMSVRELYTAALDSGRFPTMTARRLLNLVQEGFAPRYMEDPEVAAILKRLAEYWQRDELIQLFMLYTARANCILADFIREVFWPRYMAGFDELSRDDATAFVEAAVREGRTQKPWAPSTVRRVASYLLGTCTDFGLLGNCRLPPRPIRPVRIHPRVATYLAYNLRGLGFADRQIIRHPDWGLFGLEGDDVRQQLKRLAPEGHFIVQSAGDVTQITWGYRTMGEAVNALAGH</sequence>
<organism evidence="1 2">
    <name type="scientific">Halorhodospira halochloris</name>
    <name type="common">Ectothiorhodospira halochloris</name>
    <dbReference type="NCBI Taxonomy" id="1052"/>
    <lineage>
        <taxon>Bacteria</taxon>
        <taxon>Pseudomonadati</taxon>
        <taxon>Pseudomonadota</taxon>
        <taxon>Gammaproteobacteria</taxon>
        <taxon>Chromatiales</taxon>
        <taxon>Ectothiorhodospiraceae</taxon>
        <taxon>Halorhodospira</taxon>
    </lineage>
</organism>
<dbReference type="EMBL" id="AP017372">
    <property type="protein sequence ID" value="BAU58712.1"/>
    <property type="molecule type" value="Genomic_DNA"/>
</dbReference>
<dbReference type="Proteomes" id="UP000218890">
    <property type="component" value="Chromosome"/>
</dbReference>
<dbReference type="InterPro" id="IPR023137">
    <property type="entry name" value="BrxA_sf"/>
</dbReference>
<keyword evidence="2" id="KW-1185">Reference proteome</keyword>
<dbReference type="KEGG" id="hhk:HH1059_20080"/>
<dbReference type="AlphaFoldDB" id="A0A0X8XBQ4"/>
<dbReference type="Pfam" id="PF08849">
    <property type="entry name" value="BrxA"/>
    <property type="match status" value="1"/>
</dbReference>
<proteinExistence type="predicted"/>
<dbReference type="Gene3D" id="1.10.3540.10">
    <property type="entry name" value="uncharacterized protein from magnetospirillum magneticum domain"/>
    <property type="match status" value="1"/>
</dbReference>